<dbReference type="EMBL" id="JABWMH010000005">
    <property type="protein sequence ID" value="NVD29220.1"/>
    <property type="molecule type" value="Genomic_DNA"/>
</dbReference>
<accession>A0ABX2N675</accession>
<dbReference type="InterPro" id="IPR007460">
    <property type="entry name" value="BrnT_toxin"/>
</dbReference>
<evidence type="ECO:0000313" key="1">
    <source>
        <dbReference type="EMBL" id="NVD29220.1"/>
    </source>
</evidence>
<dbReference type="InterPro" id="IPR038573">
    <property type="entry name" value="BrnT_sf"/>
</dbReference>
<protein>
    <submittedName>
        <fullName evidence="1">BrnT family toxin</fullName>
    </submittedName>
</protein>
<dbReference type="Gene3D" id="3.10.450.530">
    <property type="entry name" value="Ribonuclease toxin, BrnT, of type II toxin-antitoxin system"/>
    <property type="match status" value="1"/>
</dbReference>
<dbReference type="Pfam" id="PF04365">
    <property type="entry name" value="BrnT_toxin"/>
    <property type="match status" value="1"/>
</dbReference>
<proteinExistence type="predicted"/>
<comment type="caution">
    <text evidence="1">The sequence shown here is derived from an EMBL/GenBank/DDBJ whole genome shotgun (WGS) entry which is preliminary data.</text>
</comment>
<reference evidence="1 2" key="1">
    <citation type="submission" date="2020-06" db="EMBL/GenBank/DDBJ databases">
        <authorList>
            <person name="Kim S.-J."/>
            <person name="Park S.-J."/>
        </authorList>
    </citation>
    <scope>NUCLEOTIDE SEQUENCE [LARGE SCALE GENOMIC DNA]</scope>
    <source>
        <strain evidence="1 2">SW-151</strain>
    </source>
</reference>
<gene>
    <name evidence="1" type="ORF">HUO14_15075</name>
</gene>
<keyword evidence="2" id="KW-1185">Reference proteome</keyword>
<sequence length="90" mass="10233">MEWRWDQRKAVANKAKHGVSFELAVLVFADPLHLSQPDSHPDGNRWLTIGRVSTATLLVAHTYFDDESGGRIISARKATAFERHVYEEDI</sequence>
<organism evidence="1 2">
    <name type="scientific">Parasphingorhabdus flavimaris</name>
    <dbReference type="NCBI Taxonomy" id="266812"/>
    <lineage>
        <taxon>Bacteria</taxon>
        <taxon>Pseudomonadati</taxon>
        <taxon>Pseudomonadota</taxon>
        <taxon>Alphaproteobacteria</taxon>
        <taxon>Sphingomonadales</taxon>
        <taxon>Sphingomonadaceae</taxon>
        <taxon>Parasphingorhabdus</taxon>
    </lineage>
</organism>
<dbReference type="Proteomes" id="UP000652427">
    <property type="component" value="Unassembled WGS sequence"/>
</dbReference>
<name>A0ABX2N675_9SPHN</name>
<dbReference type="RefSeq" id="WP_176280672.1">
    <property type="nucleotide sequence ID" value="NZ_JABWMH010000005.1"/>
</dbReference>
<evidence type="ECO:0000313" key="2">
    <source>
        <dbReference type="Proteomes" id="UP000652427"/>
    </source>
</evidence>